<reference evidence="3" key="1">
    <citation type="submission" date="2019-10" db="EMBL/GenBank/DDBJ databases">
        <title>Lacipirellula parvula gen. nov., sp. nov., representing a lineage of planctomycetes widespread in freshwater anoxic habitats, and description of the family Lacipirellulaceae.</title>
        <authorList>
            <person name="Dedysh S.N."/>
            <person name="Kulichevskaya I.S."/>
            <person name="Beletsky A.V."/>
            <person name="Rakitin A.L."/>
            <person name="Mardanov A.V."/>
            <person name="Ivanova A.A."/>
            <person name="Saltykova V.X."/>
            <person name="Rijpstra W.I.C."/>
            <person name="Sinninghe Damste J.S."/>
            <person name="Ravin N.V."/>
        </authorList>
    </citation>
    <scope>NUCLEOTIDE SEQUENCE [LARGE SCALE GENOMIC DNA]</scope>
    <source>
        <strain evidence="3">PX69</strain>
    </source>
</reference>
<evidence type="ECO:0000313" key="3">
    <source>
        <dbReference type="Proteomes" id="UP000326837"/>
    </source>
</evidence>
<evidence type="ECO:0000313" key="2">
    <source>
        <dbReference type="EMBL" id="BBO36466.1"/>
    </source>
</evidence>
<accession>A0A5K7XN82</accession>
<evidence type="ECO:0000259" key="1">
    <source>
        <dbReference type="Pfam" id="PF09348"/>
    </source>
</evidence>
<dbReference type="PANTHER" id="PTHR34202:SF1">
    <property type="entry name" value="UPF0548 PROTEIN"/>
    <property type="match status" value="1"/>
</dbReference>
<feature type="domain" description="DUF1990" evidence="1">
    <location>
        <begin position="30"/>
        <end position="187"/>
    </location>
</feature>
<dbReference type="PANTHER" id="PTHR34202">
    <property type="entry name" value="UPF0548 PROTEIN"/>
    <property type="match status" value="1"/>
</dbReference>
<dbReference type="KEGG" id="lpav:PLANPX_6078"/>
<proteinExistence type="predicted"/>
<dbReference type="EMBL" id="AP021861">
    <property type="protein sequence ID" value="BBO36466.1"/>
    <property type="molecule type" value="Genomic_DNA"/>
</dbReference>
<dbReference type="Proteomes" id="UP000326837">
    <property type="component" value="Chromosome"/>
</dbReference>
<keyword evidence="3" id="KW-1185">Reference proteome</keyword>
<dbReference type="Pfam" id="PF09348">
    <property type="entry name" value="DUF1990"/>
    <property type="match status" value="1"/>
</dbReference>
<dbReference type="PIRSF" id="PIRSF010260">
    <property type="entry name" value="UCP010260"/>
    <property type="match status" value="1"/>
</dbReference>
<sequence length="197" mass="21961">MNNVSTIALHKPTDAALRQFIAEQHALPFTYEGVGATADEAAIPAGYAVDRMSIALGRGEAAFTAAKQGLQAWQQFQLGWCEAWPRTTPIRHDETVAVVARSMGTWWTNAARIVYVIDEANRFGFAYGTLPGHVEMGEELFLLERDPASGETSYSILAFSRPRHPLAKLGRPMVRRLQQRFRDDSAAAMQRWIKQQA</sequence>
<dbReference type="AlphaFoldDB" id="A0A5K7XN82"/>
<name>A0A5K7XN82_9BACT</name>
<dbReference type="InterPro" id="IPR018960">
    <property type="entry name" value="DUF1990"/>
</dbReference>
<organism evidence="2 3">
    <name type="scientific">Lacipirellula parvula</name>
    <dbReference type="NCBI Taxonomy" id="2650471"/>
    <lineage>
        <taxon>Bacteria</taxon>
        <taxon>Pseudomonadati</taxon>
        <taxon>Planctomycetota</taxon>
        <taxon>Planctomycetia</taxon>
        <taxon>Pirellulales</taxon>
        <taxon>Lacipirellulaceae</taxon>
        <taxon>Lacipirellula</taxon>
    </lineage>
</organism>
<gene>
    <name evidence="2" type="ORF">PLANPX_6078</name>
</gene>
<dbReference type="InterPro" id="IPR014457">
    <property type="entry name" value="UCP010260"/>
</dbReference>
<protein>
    <recommendedName>
        <fullName evidence="1">DUF1990 domain-containing protein</fullName>
    </recommendedName>
</protein>